<evidence type="ECO:0000313" key="1">
    <source>
        <dbReference type="EMBL" id="EYF08331.1"/>
    </source>
</evidence>
<dbReference type="EMBL" id="ASRX01000005">
    <property type="protein sequence ID" value="EYF08331.1"/>
    <property type="molecule type" value="Genomic_DNA"/>
</dbReference>
<gene>
    <name evidence="1" type="ORF">CAP_6092</name>
</gene>
<comment type="caution">
    <text evidence="1">The sequence shown here is derived from an EMBL/GenBank/DDBJ whole genome shotgun (WGS) entry which is preliminary data.</text>
</comment>
<organism evidence="1 2">
    <name type="scientific">Chondromyces apiculatus DSM 436</name>
    <dbReference type="NCBI Taxonomy" id="1192034"/>
    <lineage>
        <taxon>Bacteria</taxon>
        <taxon>Pseudomonadati</taxon>
        <taxon>Myxococcota</taxon>
        <taxon>Polyangia</taxon>
        <taxon>Polyangiales</taxon>
        <taxon>Polyangiaceae</taxon>
        <taxon>Chondromyces</taxon>
    </lineage>
</organism>
<name>A0A017TI71_9BACT</name>
<accession>A0A017TI71</accession>
<dbReference type="eggNOG" id="COG3593">
    <property type="taxonomic scope" value="Bacteria"/>
</dbReference>
<dbReference type="Proteomes" id="UP000019678">
    <property type="component" value="Unassembled WGS sequence"/>
</dbReference>
<evidence type="ECO:0000313" key="2">
    <source>
        <dbReference type="Proteomes" id="UP000019678"/>
    </source>
</evidence>
<reference evidence="1 2" key="1">
    <citation type="submission" date="2013-05" db="EMBL/GenBank/DDBJ databases">
        <title>Genome assembly of Chondromyces apiculatus DSM 436.</title>
        <authorList>
            <person name="Sharma G."/>
            <person name="Khatri I."/>
            <person name="Kaur C."/>
            <person name="Mayilraj S."/>
            <person name="Subramanian S."/>
        </authorList>
    </citation>
    <scope>NUCLEOTIDE SEQUENCE [LARGE SCALE GENOMIC DNA]</scope>
    <source>
        <strain evidence="1 2">DSM 436</strain>
    </source>
</reference>
<proteinExistence type="predicted"/>
<sequence length="109" mass="12536">MRLIRKGFYVWITTHSENFCQQINNFLKLGDLDEERRVQAQERLGYAPQDYLLPDDVAGYEFKLDAPGGRSTVVEMKKTPRGMVMPTFNRALLRLGEEVDLLDQLAGET</sequence>
<protein>
    <submittedName>
        <fullName evidence="1">Uncharacterized protein</fullName>
    </submittedName>
</protein>
<dbReference type="AlphaFoldDB" id="A0A017TI71"/>
<keyword evidence="2" id="KW-1185">Reference proteome</keyword>